<dbReference type="Pfam" id="PF21834">
    <property type="entry name" value="DUF6894"/>
    <property type="match status" value="1"/>
</dbReference>
<dbReference type="AlphaFoldDB" id="A0A6L3SRD0"/>
<feature type="domain" description="DUF6894" evidence="1">
    <location>
        <begin position="3"/>
        <end position="70"/>
    </location>
</feature>
<sequence length="83" mass="9092">MPHYHIDTDDDVFPVCDEEGQDLANLAAGRALAHRALSDMARHRLPDGEHRTFTASIRDERGTTLYVATLAFSGQCRVAPAAV</sequence>
<evidence type="ECO:0000313" key="3">
    <source>
        <dbReference type="Proteomes" id="UP000474159"/>
    </source>
</evidence>
<dbReference type="EMBL" id="VZZK01000056">
    <property type="protein sequence ID" value="KAB1071101.1"/>
    <property type="molecule type" value="Genomic_DNA"/>
</dbReference>
<organism evidence="2 3">
    <name type="scientific">Methylobacterium soli</name>
    <dbReference type="NCBI Taxonomy" id="553447"/>
    <lineage>
        <taxon>Bacteria</taxon>
        <taxon>Pseudomonadati</taxon>
        <taxon>Pseudomonadota</taxon>
        <taxon>Alphaproteobacteria</taxon>
        <taxon>Hyphomicrobiales</taxon>
        <taxon>Methylobacteriaceae</taxon>
        <taxon>Methylobacterium</taxon>
    </lineage>
</organism>
<dbReference type="Proteomes" id="UP000474159">
    <property type="component" value="Unassembled WGS sequence"/>
</dbReference>
<protein>
    <recommendedName>
        <fullName evidence="1">DUF6894 domain-containing protein</fullName>
    </recommendedName>
</protein>
<dbReference type="OrthoDB" id="7863142at2"/>
<reference evidence="2 3" key="1">
    <citation type="submission" date="2019-09" db="EMBL/GenBank/DDBJ databases">
        <title>YIM 48816 draft genome.</title>
        <authorList>
            <person name="Jiang L."/>
        </authorList>
    </citation>
    <scope>NUCLEOTIDE SEQUENCE [LARGE SCALE GENOMIC DNA]</scope>
    <source>
        <strain evidence="2 3">YIM 48816</strain>
    </source>
</reference>
<proteinExistence type="predicted"/>
<gene>
    <name evidence="2" type="ORF">F6X53_29220</name>
</gene>
<dbReference type="InterPro" id="IPR054189">
    <property type="entry name" value="DUF6894"/>
</dbReference>
<dbReference type="RefSeq" id="WP_151004982.1">
    <property type="nucleotide sequence ID" value="NZ_BPQY01000053.1"/>
</dbReference>
<evidence type="ECO:0000259" key="1">
    <source>
        <dbReference type="Pfam" id="PF21834"/>
    </source>
</evidence>
<keyword evidence="3" id="KW-1185">Reference proteome</keyword>
<accession>A0A6L3SRD0</accession>
<name>A0A6L3SRD0_9HYPH</name>
<comment type="caution">
    <text evidence="2">The sequence shown here is derived from an EMBL/GenBank/DDBJ whole genome shotgun (WGS) entry which is preliminary data.</text>
</comment>
<evidence type="ECO:0000313" key="2">
    <source>
        <dbReference type="EMBL" id="KAB1071101.1"/>
    </source>
</evidence>